<dbReference type="InterPro" id="IPR001810">
    <property type="entry name" value="F-box_dom"/>
</dbReference>
<gene>
    <name evidence="2" type="ORF">DFH07DRAFT_696173</name>
</gene>
<protein>
    <recommendedName>
        <fullName evidence="1">F-box domain-containing protein</fullName>
    </recommendedName>
</protein>
<reference evidence="2" key="1">
    <citation type="submission" date="2023-03" db="EMBL/GenBank/DDBJ databases">
        <title>Massive genome expansion in bonnet fungi (Mycena s.s.) driven by repeated elements and novel gene families across ecological guilds.</title>
        <authorList>
            <consortium name="Lawrence Berkeley National Laboratory"/>
            <person name="Harder C.B."/>
            <person name="Miyauchi S."/>
            <person name="Viragh M."/>
            <person name="Kuo A."/>
            <person name="Thoen E."/>
            <person name="Andreopoulos B."/>
            <person name="Lu D."/>
            <person name="Skrede I."/>
            <person name="Drula E."/>
            <person name="Henrissat B."/>
            <person name="Morin E."/>
            <person name="Kohler A."/>
            <person name="Barry K."/>
            <person name="LaButti K."/>
            <person name="Morin E."/>
            <person name="Salamov A."/>
            <person name="Lipzen A."/>
            <person name="Mereny Z."/>
            <person name="Hegedus B."/>
            <person name="Baldrian P."/>
            <person name="Stursova M."/>
            <person name="Weitz H."/>
            <person name="Taylor A."/>
            <person name="Grigoriev I.V."/>
            <person name="Nagy L.G."/>
            <person name="Martin F."/>
            <person name="Kauserud H."/>
        </authorList>
    </citation>
    <scope>NUCLEOTIDE SEQUENCE</scope>
    <source>
        <strain evidence="2">CBHHK188m</strain>
    </source>
</reference>
<feature type="domain" description="F-box" evidence="1">
    <location>
        <begin position="20"/>
        <end position="62"/>
    </location>
</feature>
<accession>A0AAD7K987</accession>
<dbReference type="Proteomes" id="UP001215280">
    <property type="component" value="Unassembled WGS sequence"/>
</dbReference>
<dbReference type="Pfam" id="PF12937">
    <property type="entry name" value="F-box-like"/>
    <property type="match status" value="1"/>
</dbReference>
<dbReference type="InterPro" id="IPR036047">
    <property type="entry name" value="F-box-like_dom_sf"/>
</dbReference>
<evidence type="ECO:0000259" key="1">
    <source>
        <dbReference type="Pfam" id="PF12937"/>
    </source>
</evidence>
<name>A0AAD7K987_9AGAR</name>
<proteinExistence type="predicted"/>
<organism evidence="2 3">
    <name type="scientific">Mycena maculata</name>
    <dbReference type="NCBI Taxonomy" id="230809"/>
    <lineage>
        <taxon>Eukaryota</taxon>
        <taxon>Fungi</taxon>
        <taxon>Dikarya</taxon>
        <taxon>Basidiomycota</taxon>
        <taxon>Agaricomycotina</taxon>
        <taxon>Agaricomycetes</taxon>
        <taxon>Agaricomycetidae</taxon>
        <taxon>Agaricales</taxon>
        <taxon>Marasmiineae</taxon>
        <taxon>Mycenaceae</taxon>
        <taxon>Mycena</taxon>
    </lineage>
</organism>
<evidence type="ECO:0000313" key="2">
    <source>
        <dbReference type="EMBL" id="KAJ7780860.1"/>
    </source>
</evidence>
<feature type="non-terminal residue" evidence="2">
    <location>
        <position position="1"/>
    </location>
</feature>
<comment type="caution">
    <text evidence="2">The sequence shown here is derived from an EMBL/GenBank/DDBJ whole genome shotgun (WGS) entry which is preliminary data.</text>
</comment>
<feature type="non-terminal residue" evidence="2">
    <location>
        <position position="62"/>
    </location>
</feature>
<evidence type="ECO:0000313" key="3">
    <source>
        <dbReference type="Proteomes" id="UP001215280"/>
    </source>
</evidence>
<dbReference type="Gene3D" id="1.20.1280.50">
    <property type="match status" value="1"/>
</dbReference>
<dbReference type="AlphaFoldDB" id="A0AAD7K987"/>
<dbReference type="EMBL" id="JARJLG010000005">
    <property type="protein sequence ID" value="KAJ7780860.1"/>
    <property type="molecule type" value="Genomic_DNA"/>
</dbReference>
<dbReference type="SUPFAM" id="SSF81383">
    <property type="entry name" value="F-box domain"/>
    <property type="match status" value="1"/>
</dbReference>
<keyword evidence="3" id="KW-1185">Reference proteome</keyword>
<sequence>LWEERHVVQEQLDAYKYPVLTLPDEIVSEIFLDCLPVCRSPMKLGQICSQWRDIAVSSPTLW</sequence>